<gene>
    <name evidence="1" type="ORF">CFBP6624_08075</name>
</gene>
<dbReference type="Proteomes" id="UP000298646">
    <property type="component" value="Chromosome circular"/>
</dbReference>
<name>A0AAE6BL25_AGRTU</name>
<proteinExistence type="predicted"/>
<dbReference type="EMBL" id="CP039907">
    <property type="protein sequence ID" value="QCM00097.1"/>
    <property type="molecule type" value="Genomic_DNA"/>
</dbReference>
<dbReference type="AlphaFoldDB" id="A0AAE6BL25"/>
<organism evidence="1 2">
    <name type="scientific">Agrobacterium tumefaciens</name>
    <dbReference type="NCBI Taxonomy" id="358"/>
    <lineage>
        <taxon>Bacteria</taxon>
        <taxon>Pseudomonadati</taxon>
        <taxon>Pseudomonadota</taxon>
        <taxon>Alphaproteobacteria</taxon>
        <taxon>Hyphomicrobiales</taxon>
        <taxon>Rhizobiaceae</taxon>
        <taxon>Rhizobium/Agrobacterium group</taxon>
        <taxon>Agrobacterium</taxon>
        <taxon>Agrobacterium tumefaciens complex</taxon>
    </lineage>
</organism>
<sequence>MPTHRSQLESIIAITNDGYIAKSMAFIVRILPCPAMQANQGASTNKKGQARENRTAHFVSISSFRQSGQTLYARPLF</sequence>
<evidence type="ECO:0000313" key="2">
    <source>
        <dbReference type="Proteomes" id="UP000298646"/>
    </source>
</evidence>
<accession>A0AAE6BL25</accession>
<evidence type="ECO:0000313" key="1">
    <source>
        <dbReference type="EMBL" id="QCM00097.1"/>
    </source>
</evidence>
<reference evidence="1 2" key="1">
    <citation type="submission" date="2019-04" db="EMBL/GenBank/DDBJ databases">
        <title>Complete genome sequence of Agrobacterium tumefaciens CFBP6624.</title>
        <authorList>
            <person name="Haryono M."/>
            <person name="Lin Y.-C."/>
            <person name="Lai E.-M."/>
            <person name="Kuo C.-H."/>
        </authorList>
    </citation>
    <scope>NUCLEOTIDE SEQUENCE [LARGE SCALE GENOMIC DNA]</scope>
    <source>
        <strain evidence="1 2">CFBP6624</strain>
    </source>
</reference>
<protein>
    <submittedName>
        <fullName evidence="1">Uncharacterized protein</fullName>
    </submittedName>
</protein>